<dbReference type="Proteomes" id="UP000472264">
    <property type="component" value="Chromosome 18"/>
</dbReference>
<dbReference type="PANTHER" id="PTHR47130:SF1">
    <property type="entry name" value="ZP DOMAIN-CONTAINING PROTEIN"/>
    <property type="match status" value="1"/>
</dbReference>
<dbReference type="PANTHER" id="PTHR47130">
    <property type="entry name" value="SI:DKEY-19B23.11-RELATED"/>
    <property type="match status" value="1"/>
</dbReference>
<dbReference type="InterPro" id="IPR058876">
    <property type="entry name" value="Ig-like_ZP"/>
</dbReference>
<keyword evidence="3" id="KW-1185">Reference proteome</keyword>
<dbReference type="Pfam" id="PF23344">
    <property type="entry name" value="ZP-N"/>
    <property type="match status" value="1"/>
</dbReference>
<protein>
    <recommendedName>
        <fullName evidence="1">ZP domain-containing protein</fullName>
    </recommendedName>
</protein>
<dbReference type="PROSITE" id="PS51034">
    <property type="entry name" value="ZP_2"/>
    <property type="match status" value="1"/>
</dbReference>
<sequence>MGTDYHLRVWLVNLQADGKVGLYPFQLFCSFQGRWSTREIVCEENYMEQESRRADMAVMFQRGNQTGENVVVLSLAEAAALHFHISLSDSRLILRCPYSSPFSYFMKVSGMDLEVVSATVLYRLQSVLLAVDTTVACAQNKATTDGPDLLWTVPFVLSPLIHGKFRDRGMWVGVNGKALADSEIKKRRYKIRLQEGQVEVRIPTGAPGGHIKSGVVRGQYVQSMSVDLFFMSQWGDDRWPLTQYRSLRMLKTPAIRQTLILTKNTVPSGEVISVTLGPFASDVHLKKVTIDGGGDLLTWTPGRQTQTDTDLAVSRLSHINGSFSYQLSFLLSHPKIIPKYIGAGYVTYSLTFTFTLNISPNEEEFYHRVTIEHTPRSPRLEGKCTESSVLVLLYHGANGDQGELQWELFLGARKLEWDLVGMVDFVVEAQEDYLTVEIPLYSAGMKYEELTLQGLVAGVEVSVVEAESLKVQDTLVHKCTFPARELLVCSPEGRMVVVVDTTHTVPPTHPNQTALLDPSCVPTETDSARALFSFSVDSCGTVAEGNFLVYENQISYNQNFLPLDDPVIHRDSPYRLTIRCRYPSNGTSILSIQHPVYSSLDLSPTMPVQRTRRDDANTGMCAETLILLQISLNYVCMHNTLYEYKHNHTTHQTPREKSLVALIMSNSRSRSCIVSILGHLHWFSGIHAPRHFALIADEQHMWLYWLLRQEYKSWQGGPKAHGAGVTIGQSRGS</sequence>
<reference evidence="2" key="1">
    <citation type="submission" date="2021-04" db="EMBL/GenBank/DDBJ databases">
        <authorList>
            <consortium name="Wellcome Sanger Institute Data Sharing"/>
        </authorList>
    </citation>
    <scope>NUCLEOTIDE SEQUENCE [LARGE SCALE GENOMIC DNA]</scope>
</reference>
<dbReference type="AlphaFoldDB" id="A0A665VA21"/>
<dbReference type="Gene3D" id="2.60.40.3210">
    <property type="entry name" value="Zona pellucida, ZP-N domain"/>
    <property type="match status" value="1"/>
</dbReference>
<dbReference type="InterPro" id="IPR055356">
    <property type="entry name" value="ZP-N"/>
</dbReference>
<name>A0A665VA21_ECHNA</name>
<evidence type="ECO:0000259" key="1">
    <source>
        <dbReference type="PROSITE" id="PS51034"/>
    </source>
</evidence>
<proteinExistence type="predicted"/>
<dbReference type="Ensembl" id="ENSENLT00000029445.1">
    <property type="protein sequence ID" value="ENSENLP00000028588.1"/>
    <property type="gene ID" value="ENSENLG00000012714.1"/>
</dbReference>
<dbReference type="OMA" id="TPRIMPS"/>
<accession>A0A665VA21</accession>
<feature type="domain" description="ZP" evidence="1">
    <location>
        <begin position="488"/>
        <end position="733"/>
    </location>
</feature>
<dbReference type="InterPro" id="IPR001507">
    <property type="entry name" value="ZP_dom"/>
</dbReference>
<evidence type="ECO:0000313" key="3">
    <source>
        <dbReference type="Proteomes" id="UP000472264"/>
    </source>
</evidence>
<reference evidence="2" key="3">
    <citation type="submission" date="2025-09" db="UniProtKB">
        <authorList>
            <consortium name="Ensembl"/>
        </authorList>
    </citation>
    <scope>IDENTIFICATION</scope>
</reference>
<organism evidence="2 3">
    <name type="scientific">Echeneis naucrates</name>
    <name type="common">Live sharksucker</name>
    <dbReference type="NCBI Taxonomy" id="173247"/>
    <lineage>
        <taxon>Eukaryota</taxon>
        <taxon>Metazoa</taxon>
        <taxon>Chordata</taxon>
        <taxon>Craniata</taxon>
        <taxon>Vertebrata</taxon>
        <taxon>Euteleostomi</taxon>
        <taxon>Actinopterygii</taxon>
        <taxon>Neopterygii</taxon>
        <taxon>Teleostei</taxon>
        <taxon>Neoteleostei</taxon>
        <taxon>Acanthomorphata</taxon>
        <taxon>Carangaria</taxon>
        <taxon>Carangiformes</taxon>
        <taxon>Echeneidae</taxon>
        <taxon>Echeneis</taxon>
    </lineage>
</organism>
<dbReference type="Pfam" id="PF26562">
    <property type="entry name" value="Ig-like"/>
    <property type="match status" value="1"/>
</dbReference>
<dbReference type="InParanoid" id="A0A665VA21"/>
<evidence type="ECO:0000313" key="2">
    <source>
        <dbReference type="Ensembl" id="ENSENLP00000028588.1"/>
    </source>
</evidence>
<reference evidence="2" key="2">
    <citation type="submission" date="2025-08" db="UniProtKB">
        <authorList>
            <consortium name="Ensembl"/>
        </authorList>
    </citation>
    <scope>IDENTIFICATION</scope>
</reference>